<evidence type="ECO:0000256" key="2">
    <source>
        <dbReference type="ARBA" id="ARBA00009810"/>
    </source>
</evidence>
<dbReference type="InterPro" id="IPR000531">
    <property type="entry name" value="Beta-barrel_TonB"/>
</dbReference>
<keyword evidence="3 10" id="KW-0813">Transport</keyword>
<dbReference type="GO" id="GO:0015891">
    <property type="term" value="P:siderophore transport"/>
    <property type="evidence" value="ECO:0007669"/>
    <property type="project" value="InterPro"/>
</dbReference>
<evidence type="ECO:0000313" key="15">
    <source>
        <dbReference type="EMBL" id="MEJ1248646.1"/>
    </source>
</evidence>
<proteinExistence type="inferred from homology"/>
<comment type="caution">
    <text evidence="15">The sequence shown here is derived from an EMBL/GenBank/DDBJ whole genome shotgun (WGS) entry which is preliminary data.</text>
</comment>
<keyword evidence="8 15" id="KW-0675">Receptor</keyword>
<feature type="domain" description="TonB-dependent receptor plug" evidence="14">
    <location>
        <begin position="58"/>
        <end position="157"/>
    </location>
</feature>
<comment type="similarity">
    <text evidence="2 10 11">Belongs to the TonB-dependent receptor family.</text>
</comment>
<dbReference type="PROSITE" id="PS52016">
    <property type="entry name" value="TONB_DEPENDENT_REC_3"/>
    <property type="match status" value="1"/>
</dbReference>
<dbReference type="PANTHER" id="PTHR32552:SF83">
    <property type="entry name" value="BLR3904 PROTEIN"/>
    <property type="match status" value="1"/>
</dbReference>
<dbReference type="InterPro" id="IPR012910">
    <property type="entry name" value="Plug_dom"/>
</dbReference>
<keyword evidence="4 10" id="KW-1134">Transmembrane beta strand</keyword>
<dbReference type="InterPro" id="IPR036942">
    <property type="entry name" value="Beta-barrel_TonB_sf"/>
</dbReference>
<dbReference type="InterPro" id="IPR037066">
    <property type="entry name" value="Plug_dom_sf"/>
</dbReference>
<keyword evidence="16" id="KW-1185">Reference proteome</keyword>
<dbReference type="PANTHER" id="PTHR32552">
    <property type="entry name" value="FERRICHROME IRON RECEPTOR-RELATED"/>
    <property type="match status" value="1"/>
</dbReference>
<dbReference type="SUPFAM" id="SSF56935">
    <property type="entry name" value="Porins"/>
    <property type="match status" value="1"/>
</dbReference>
<dbReference type="RefSeq" id="WP_337334365.1">
    <property type="nucleotide sequence ID" value="NZ_JBBDHC010000003.1"/>
</dbReference>
<protein>
    <submittedName>
        <fullName evidence="15">TonB-dependent siderophore receptor</fullName>
    </submittedName>
</protein>
<evidence type="ECO:0000259" key="14">
    <source>
        <dbReference type="Pfam" id="PF07715"/>
    </source>
</evidence>
<dbReference type="AlphaFoldDB" id="A0AAW9R208"/>
<evidence type="ECO:0000256" key="3">
    <source>
        <dbReference type="ARBA" id="ARBA00022448"/>
    </source>
</evidence>
<dbReference type="Pfam" id="PF07715">
    <property type="entry name" value="Plug"/>
    <property type="match status" value="1"/>
</dbReference>
<evidence type="ECO:0000256" key="1">
    <source>
        <dbReference type="ARBA" id="ARBA00004571"/>
    </source>
</evidence>
<evidence type="ECO:0000256" key="8">
    <source>
        <dbReference type="ARBA" id="ARBA00023170"/>
    </source>
</evidence>
<keyword evidence="6 11" id="KW-0798">TonB box</keyword>
<dbReference type="Gene3D" id="2.40.170.20">
    <property type="entry name" value="TonB-dependent receptor, beta-barrel domain"/>
    <property type="match status" value="1"/>
</dbReference>
<reference evidence="15 16" key="1">
    <citation type="journal article" date="2016" name="Antonie Van Leeuwenhoek">
        <title>Denitratimonas tolerans gen. nov., sp. nov., a denitrifying bacterium isolated from a bioreactor for tannery wastewater treatment.</title>
        <authorList>
            <person name="Han S.I."/>
            <person name="Kim J.O."/>
            <person name="Lee Y.R."/>
            <person name="Ekpeghere K.I."/>
            <person name="Koh S.C."/>
            <person name="Whang K.S."/>
        </authorList>
    </citation>
    <scope>NUCLEOTIDE SEQUENCE [LARGE SCALE GENOMIC DNA]</scope>
    <source>
        <strain evidence="15 16">KACC 17565</strain>
    </source>
</reference>
<dbReference type="GO" id="GO:0015344">
    <property type="term" value="F:siderophore uptake transmembrane transporter activity"/>
    <property type="evidence" value="ECO:0007669"/>
    <property type="project" value="TreeGrafter"/>
</dbReference>
<keyword evidence="5 10" id="KW-0812">Transmembrane</keyword>
<gene>
    <name evidence="15" type="ORF">WB794_03015</name>
</gene>
<evidence type="ECO:0000256" key="12">
    <source>
        <dbReference type="SAM" id="SignalP"/>
    </source>
</evidence>
<evidence type="ECO:0000256" key="10">
    <source>
        <dbReference type="PROSITE-ProRule" id="PRU01360"/>
    </source>
</evidence>
<comment type="subcellular location">
    <subcellularLocation>
        <location evidence="1 10">Cell outer membrane</location>
        <topology evidence="1 10">Multi-pass membrane protein</topology>
    </subcellularLocation>
</comment>
<dbReference type="InterPro" id="IPR039426">
    <property type="entry name" value="TonB-dep_rcpt-like"/>
</dbReference>
<evidence type="ECO:0000256" key="9">
    <source>
        <dbReference type="ARBA" id="ARBA00023237"/>
    </source>
</evidence>
<dbReference type="NCBIfam" id="TIGR01783">
    <property type="entry name" value="TonB-siderophor"/>
    <property type="match status" value="1"/>
</dbReference>
<evidence type="ECO:0000256" key="4">
    <source>
        <dbReference type="ARBA" id="ARBA00022452"/>
    </source>
</evidence>
<feature type="domain" description="TonB-dependent receptor-like beta-barrel" evidence="13">
    <location>
        <begin position="226"/>
        <end position="685"/>
    </location>
</feature>
<evidence type="ECO:0000259" key="13">
    <source>
        <dbReference type="Pfam" id="PF00593"/>
    </source>
</evidence>
<keyword evidence="9 10" id="KW-0998">Cell outer membrane</keyword>
<evidence type="ECO:0000256" key="11">
    <source>
        <dbReference type="RuleBase" id="RU003357"/>
    </source>
</evidence>
<name>A0AAW9R208_9GAMM</name>
<dbReference type="GO" id="GO:0038023">
    <property type="term" value="F:signaling receptor activity"/>
    <property type="evidence" value="ECO:0007669"/>
    <property type="project" value="InterPro"/>
</dbReference>
<dbReference type="Proteomes" id="UP001364472">
    <property type="component" value="Unassembled WGS sequence"/>
</dbReference>
<evidence type="ECO:0000256" key="7">
    <source>
        <dbReference type="ARBA" id="ARBA00023136"/>
    </source>
</evidence>
<dbReference type="GO" id="GO:0009279">
    <property type="term" value="C:cell outer membrane"/>
    <property type="evidence" value="ECO:0007669"/>
    <property type="project" value="UniProtKB-SubCell"/>
</dbReference>
<keyword evidence="12" id="KW-0732">Signal</keyword>
<evidence type="ECO:0000256" key="6">
    <source>
        <dbReference type="ARBA" id="ARBA00023077"/>
    </source>
</evidence>
<dbReference type="Gene3D" id="2.170.130.10">
    <property type="entry name" value="TonB-dependent receptor, plug domain"/>
    <property type="match status" value="1"/>
</dbReference>
<sequence>MKLARTTLFLSLAALLCHGAHAADAPSQTTRLSKVEVEASAPDEAEPVNANPWGAIPLKSTPASVSVIGREQIDERHIRSLSELAREDAAMGDNYAPVGYYQNLIIRGFPLDLGTGYRLNGLTIAGEQILAFEDKARVEILKGPAALRAGAMEPGGTVNFVSKRPEEVRTLTLGTDSHGSRLAALDAGTWLTPTLGIRANLGWEDIHSHVEHADGRRNFYALALDWRLSDRTVLEVDSSYHASAQRSVSGYQLLGGSVLPEDASATRMLGYQPWQEPVRVHTANTSLRLRHALTDTWRLGLAGGHSRSVIDDSVAFAYGCYYQPTCWTGEVPGNTFAPDGGYDIYDYRNPDDTRSGDEVRASLDGRFATGALRHDLSLGVGVFRREIERHLHVNDYVGSGNIHDPQVPVFAPSPEETGPRVRRLASWQRSVFALDRVELGERWQVIVGARRVELDERAWSKRGKLERDARIQHTLPQVATLWTPADPVTLYASYSEGVSLGHEAPFWTSNEGDLLGPRLARQIEAGVKFGRGSDIDFSAALFHIRQPWQHAEPDASEAGYTFVERGSENHLGLELSANVRMGEYLRLIASGSLIRARGEGADNTAYEGHQLTNVPRARAALHLDYTVPALPALSLTAGARHAARNPATPDGLVHAPAWTVFDAGLRYGTRWGERDLVWRLSVDNLSNRFYWRDVGSSQGDSYLFPGAPRLARLSVTIDL</sequence>
<dbReference type="InterPro" id="IPR010105">
    <property type="entry name" value="TonB_sidphr_rcpt"/>
</dbReference>
<evidence type="ECO:0000256" key="5">
    <source>
        <dbReference type="ARBA" id="ARBA00022692"/>
    </source>
</evidence>
<feature type="chain" id="PRO_5043376173" evidence="12">
    <location>
        <begin position="23"/>
        <end position="719"/>
    </location>
</feature>
<feature type="signal peptide" evidence="12">
    <location>
        <begin position="1"/>
        <end position="22"/>
    </location>
</feature>
<evidence type="ECO:0000313" key="16">
    <source>
        <dbReference type="Proteomes" id="UP001364472"/>
    </source>
</evidence>
<dbReference type="Pfam" id="PF00593">
    <property type="entry name" value="TonB_dep_Rec_b-barrel"/>
    <property type="match status" value="1"/>
</dbReference>
<accession>A0AAW9R208</accession>
<dbReference type="EMBL" id="JBBDHC010000003">
    <property type="protein sequence ID" value="MEJ1248646.1"/>
    <property type="molecule type" value="Genomic_DNA"/>
</dbReference>
<dbReference type="CDD" id="cd01347">
    <property type="entry name" value="ligand_gated_channel"/>
    <property type="match status" value="1"/>
</dbReference>
<organism evidence="15 16">
    <name type="scientific">Denitratimonas tolerans</name>
    <dbReference type="NCBI Taxonomy" id="1338420"/>
    <lineage>
        <taxon>Bacteria</taxon>
        <taxon>Pseudomonadati</taxon>
        <taxon>Pseudomonadota</taxon>
        <taxon>Gammaproteobacteria</taxon>
        <taxon>Lysobacterales</taxon>
        <taxon>Lysobacteraceae</taxon>
        <taxon>Denitratimonas</taxon>
    </lineage>
</organism>
<keyword evidence="7 10" id="KW-0472">Membrane</keyword>